<accession>A0A849AEL7</accession>
<evidence type="ECO:0000256" key="2">
    <source>
        <dbReference type="ARBA" id="ARBA00006810"/>
    </source>
</evidence>
<dbReference type="AlphaFoldDB" id="A0A849AEL7"/>
<evidence type="ECO:0000256" key="8">
    <source>
        <dbReference type="ARBA" id="ARBA00023065"/>
    </source>
</evidence>
<keyword evidence="5 11" id="KW-0812">Transmembrane</keyword>
<dbReference type="Proteomes" id="UP000557772">
    <property type="component" value="Unassembled WGS sequence"/>
</dbReference>
<dbReference type="InterPro" id="IPR000568">
    <property type="entry name" value="ATP_synth_F0_asu"/>
</dbReference>
<keyword evidence="9 11" id="KW-0472">Membrane</keyword>
<feature type="transmembrane region" description="Helical" evidence="11">
    <location>
        <begin position="174"/>
        <end position="193"/>
    </location>
</feature>
<reference evidence="13 14" key="1">
    <citation type="submission" date="2020-05" db="EMBL/GenBank/DDBJ databases">
        <title>Flexivirga sp. ID2601S isolated from air conditioner.</title>
        <authorList>
            <person name="Kim D.H."/>
        </authorList>
    </citation>
    <scope>NUCLEOTIDE SEQUENCE [LARGE SCALE GENOMIC DNA]</scope>
    <source>
        <strain evidence="13 14">ID2601S</strain>
    </source>
</reference>
<evidence type="ECO:0000256" key="4">
    <source>
        <dbReference type="ARBA" id="ARBA00022547"/>
    </source>
</evidence>
<comment type="similarity">
    <text evidence="2 11 12">Belongs to the ATPase A chain family.</text>
</comment>
<dbReference type="GO" id="GO:0045259">
    <property type="term" value="C:proton-transporting ATP synthase complex"/>
    <property type="evidence" value="ECO:0007669"/>
    <property type="project" value="UniProtKB-KW"/>
</dbReference>
<evidence type="ECO:0000256" key="12">
    <source>
        <dbReference type="RuleBase" id="RU000483"/>
    </source>
</evidence>
<dbReference type="EMBL" id="JABENB010000001">
    <property type="protein sequence ID" value="NNG39304.1"/>
    <property type="molecule type" value="Genomic_DNA"/>
</dbReference>
<dbReference type="RefSeq" id="WP_171153947.1">
    <property type="nucleotide sequence ID" value="NZ_JABENB010000001.1"/>
</dbReference>
<keyword evidence="6 11" id="KW-0375">Hydrogen ion transport</keyword>
<evidence type="ECO:0000256" key="10">
    <source>
        <dbReference type="ARBA" id="ARBA00023310"/>
    </source>
</evidence>
<keyword evidence="14" id="KW-1185">Reference proteome</keyword>
<dbReference type="PANTHER" id="PTHR11410">
    <property type="entry name" value="ATP SYNTHASE SUBUNIT A"/>
    <property type="match status" value="1"/>
</dbReference>
<keyword evidence="8 11" id="KW-0406">Ion transport</keyword>
<proteinExistence type="inferred from homology"/>
<keyword evidence="7 11" id="KW-1133">Transmembrane helix</keyword>
<keyword evidence="11" id="KW-1003">Cell membrane</keyword>
<sequence>MSTTLVAAAGSLRGAVPTDSFETPGTKDFWWPLIGSDTNSFTFTRPALVWILSCILICWFFLSATKNLQLVPSKRQWLTEQAYGFVRNTMGQDIIGSKNFKPFIPLLLSLFTVILLNNIAGVIPFVQYPTTGRIAFPIVLTAIVYVVYHVTAVRHKGGFGKYLGSLTPPGLPGWLKPIMFVLEFLTYFVIRPLTLALRLFGNMMAGHLMLLVFILGGEYLLLHGDNPFINVSGAFSFLFAILMMFFELLIEFLQAFIFTLLTAIYLADAVSDSH</sequence>
<evidence type="ECO:0000313" key="13">
    <source>
        <dbReference type="EMBL" id="NNG39304.1"/>
    </source>
</evidence>
<dbReference type="PANTHER" id="PTHR11410:SF0">
    <property type="entry name" value="ATP SYNTHASE SUBUNIT A"/>
    <property type="match status" value="1"/>
</dbReference>
<evidence type="ECO:0000256" key="5">
    <source>
        <dbReference type="ARBA" id="ARBA00022692"/>
    </source>
</evidence>
<comment type="caution">
    <text evidence="13">The sequence shown here is derived from an EMBL/GenBank/DDBJ whole genome shotgun (WGS) entry which is preliminary data.</text>
</comment>
<evidence type="ECO:0000256" key="1">
    <source>
        <dbReference type="ARBA" id="ARBA00004141"/>
    </source>
</evidence>
<keyword evidence="10 11" id="KW-0066">ATP synthesis</keyword>
<dbReference type="PRINTS" id="PR00123">
    <property type="entry name" value="ATPASEA"/>
</dbReference>
<dbReference type="PROSITE" id="PS00449">
    <property type="entry name" value="ATPASE_A"/>
    <property type="match status" value="1"/>
</dbReference>
<dbReference type="Pfam" id="PF00119">
    <property type="entry name" value="ATP-synt_A"/>
    <property type="match status" value="1"/>
</dbReference>
<evidence type="ECO:0000256" key="3">
    <source>
        <dbReference type="ARBA" id="ARBA00022448"/>
    </source>
</evidence>
<feature type="transmembrane region" description="Helical" evidence="11">
    <location>
        <begin position="252"/>
        <end position="270"/>
    </location>
</feature>
<dbReference type="GO" id="GO:0046933">
    <property type="term" value="F:proton-transporting ATP synthase activity, rotational mechanism"/>
    <property type="evidence" value="ECO:0007669"/>
    <property type="project" value="UniProtKB-UniRule"/>
</dbReference>
<keyword evidence="3 11" id="KW-0813">Transport</keyword>
<keyword evidence="4 11" id="KW-0138">CF(0)</keyword>
<feature type="transmembrane region" description="Helical" evidence="11">
    <location>
        <begin position="134"/>
        <end position="153"/>
    </location>
</feature>
<dbReference type="GO" id="GO:0005886">
    <property type="term" value="C:plasma membrane"/>
    <property type="evidence" value="ECO:0007669"/>
    <property type="project" value="UniProtKB-SubCell"/>
</dbReference>
<evidence type="ECO:0000256" key="6">
    <source>
        <dbReference type="ARBA" id="ARBA00022781"/>
    </source>
</evidence>
<gene>
    <name evidence="11 13" type="primary">atpB</name>
    <name evidence="13" type="ORF">HJ588_08455</name>
</gene>
<organism evidence="13 14">
    <name type="scientific">Flexivirga aerilata</name>
    <dbReference type="NCBI Taxonomy" id="1656889"/>
    <lineage>
        <taxon>Bacteria</taxon>
        <taxon>Bacillati</taxon>
        <taxon>Actinomycetota</taxon>
        <taxon>Actinomycetes</taxon>
        <taxon>Micrococcales</taxon>
        <taxon>Dermacoccaceae</taxon>
        <taxon>Flexivirga</taxon>
    </lineage>
</organism>
<dbReference type="InterPro" id="IPR045083">
    <property type="entry name" value="ATP_synth_F0_asu_bact/mt"/>
</dbReference>
<evidence type="ECO:0000256" key="7">
    <source>
        <dbReference type="ARBA" id="ARBA00022989"/>
    </source>
</evidence>
<comment type="function">
    <text evidence="11 12">Key component of the proton channel; it plays a direct role in the translocation of protons across the membrane.</text>
</comment>
<dbReference type="InterPro" id="IPR023011">
    <property type="entry name" value="ATP_synth_F0_asu_AS"/>
</dbReference>
<feature type="transmembrane region" description="Helical" evidence="11">
    <location>
        <begin position="47"/>
        <end position="65"/>
    </location>
</feature>
<evidence type="ECO:0000256" key="9">
    <source>
        <dbReference type="ARBA" id="ARBA00023136"/>
    </source>
</evidence>
<name>A0A849AEL7_9MICO</name>
<protein>
    <recommendedName>
        <fullName evidence="11 12">ATP synthase subunit a</fullName>
    </recommendedName>
    <alternativeName>
        <fullName evidence="11">ATP synthase F0 sector subunit a</fullName>
    </alternativeName>
    <alternativeName>
        <fullName evidence="11">F-ATPase subunit 6</fullName>
    </alternativeName>
</protein>
<dbReference type="Gene3D" id="1.20.120.220">
    <property type="entry name" value="ATP synthase, F0 complex, subunit A"/>
    <property type="match status" value="1"/>
</dbReference>
<feature type="transmembrane region" description="Helical" evidence="11">
    <location>
        <begin position="106"/>
        <end position="128"/>
    </location>
</feature>
<evidence type="ECO:0000313" key="14">
    <source>
        <dbReference type="Proteomes" id="UP000557772"/>
    </source>
</evidence>
<dbReference type="CDD" id="cd00310">
    <property type="entry name" value="ATP-synt_Fo_a_6"/>
    <property type="match status" value="1"/>
</dbReference>
<feature type="transmembrane region" description="Helical" evidence="11">
    <location>
        <begin position="228"/>
        <end position="246"/>
    </location>
</feature>
<dbReference type="InterPro" id="IPR035908">
    <property type="entry name" value="F0_ATP_A_sf"/>
</dbReference>
<comment type="subcellular location">
    <subcellularLocation>
        <location evidence="11 12">Cell membrane</location>
        <topology evidence="11 12">Multi-pass membrane protein</topology>
    </subcellularLocation>
    <subcellularLocation>
        <location evidence="1">Membrane</location>
        <topology evidence="1">Multi-pass membrane protein</topology>
    </subcellularLocation>
</comment>
<dbReference type="HAMAP" id="MF_01393">
    <property type="entry name" value="ATP_synth_a_bact"/>
    <property type="match status" value="1"/>
</dbReference>
<dbReference type="NCBIfam" id="TIGR01131">
    <property type="entry name" value="ATP_synt_6_or_A"/>
    <property type="match status" value="1"/>
</dbReference>
<feature type="transmembrane region" description="Helical" evidence="11">
    <location>
        <begin position="199"/>
        <end position="221"/>
    </location>
</feature>
<dbReference type="SUPFAM" id="SSF81336">
    <property type="entry name" value="F1F0 ATP synthase subunit A"/>
    <property type="match status" value="1"/>
</dbReference>
<evidence type="ECO:0000256" key="11">
    <source>
        <dbReference type="HAMAP-Rule" id="MF_01393"/>
    </source>
</evidence>